<dbReference type="OrthoDB" id="8521072at2"/>
<feature type="transmembrane region" description="Helical" evidence="1">
    <location>
        <begin position="174"/>
        <end position="193"/>
    </location>
</feature>
<evidence type="ECO:0000259" key="2">
    <source>
        <dbReference type="Pfam" id="PF02517"/>
    </source>
</evidence>
<evidence type="ECO:0000313" key="4">
    <source>
        <dbReference type="Proteomes" id="UP000580517"/>
    </source>
</evidence>
<keyword evidence="3" id="KW-0378">Hydrolase</keyword>
<dbReference type="GO" id="GO:0004175">
    <property type="term" value="F:endopeptidase activity"/>
    <property type="evidence" value="ECO:0007669"/>
    <property type="project" value="UniProtKB-ARBA"/>
</dbReference>
<dbReference type="GO" id="GO:0008237">
    <property type="term" value="F:metallopeptidase activity"/>
    <property type="evidence" value="ECO:0007669"/>
    <property type="project" value="UniProtKB-KW"/>
</dbReference>
<keyword evidence="3" id="KW-0645">Protease</keyword>
<evidence type="ECO:0000256" key="1">
    <source>
        <dbReference type="SAM" id="Phobius"/>
    </source>
</evidence>
<dbReference type="Proteomes" id="UP000580517">
    <property type="component" value="Unassembled WGS sequence"/>
</dbReference>
<dbReference type="GO" id="GO:0006508">
    <property type="term" value="P:proteolysis"/>
    <property type="evidence" value="ECO:0007669"/>
    <property type="project" value="UniProtKB-KW"/>
</dbReference>
<dbReference type="GO" id="GO:0080120">
    <property type="term" value="P:CAAX-box protein maturation"/>
    <property type="evidence" value="ECO:0007669"/>
    <property type="project" value="UniProtKB-ARBA"/>
</dbReference>
<keyword evidence="4" id="KW-1185">Reference proteome</keyword>
<sequence>MPWLQALLWAPIVEELVFRYWLRRPVNAWWVLPAAIGIMLSGPKWPAVFALAALLLLCWRPMLIGRKAPMRRPAFPHASPAEKEAVVAGDDTAAPAGAAAGATSAYMTREMPEASGLPGGKRRRLGPDWLWGLQPTPWRYRRAYLRLFPLMFHLASLAFAAVHLYNFNLHQTPWWLLPLLVLPQWVTGLVLGWMRVRRGIGASMLLHGAFNGGPLLVVWLLLQFTDIATQAM</sequence>
<accession>A0A853FAY4</accession>
<dbReference type="Pfam" id="PF02517">
    <property type="entry name" value="Rce1-like"/>
    <property type="match status" value="1"/>
</dbReference>
<feature type="transmembrane region" description="Helical" evidence="1">
    <location>
        <begin position="205"/>
        <end position="222"/>
    </location>
</feature>
<comment type="caution">
    <text evidence="3">The sequence shown here is derived from an EMBL/GenBank/DDBJ whole genome shotgun (WGS) entry which is preliminary data.</text>
</comment>
<feature type="transmembrane region" description="Helical" evidence="1">
    <location>
        <begin position="45"/>
        <end position="63"/>
    </location>
</feature>
<feature type="domain" description="CAAX prenyl protease 2/Lysostaphin resistance protein A-like" evidence="2">
    <location>
        <begin position="149"/>
        <end position="211"/>
    </location>
</feature>
<evidence type="ECO:0000313" key="3">
    <source>
        <dbReference type="EMBL" id="NYT35711.1"/>
    </source>
</evidence>
<name>A0A853FAY4_9BURK</name>
<keyword evidence="1" id="KW-1133">Transmembrane helix</keyword>
<dbReference type="AlphaFoldDB" id="A0A853FAY4"/>
<dbReference type="EMBL" id="JACCEW010000001">
    <property type="protein sequence ID" value="NYT35711.1"/>
    <property type="molecule type" value="Genomic_DNA"/>
</dbReference>
<keyword evidence="1" id="KW-0812">Transmembrane</keyword>
<keyword evidence="3" id="KW-0482">Metalloprotease</keyword>
<dbReference type="InterPro" id="IPR003675">
    <property type="entry name" value="Rce1/LyrA-like_dom"/>
</dbReference>
<gene>
    <name evidence="3" type="ORF">H0A68_02410</name>
</gene>
<keyword evidence="1" id="KW-0472">Membrane</keyword>
<protein>
    <submittedName>
        <fullName evidence="3">CPBP family intramembrane metalloprotease</fullName>
    </submittedName>
</protein>
<organism evidence="3 4">
    <name type="scientific">Allopusillimonas soli</name>
    <dbReference type="NCBI Taxonomy" id="659016"/>
    <lineage>
        <taxon>Bacteria</taxon>
        <taxon>Pseudomonadati</taxon>
        <taxon>Pseudomonadota</taxon>
        <taxon>Betaproteobacteria</taxon>
        <taxon>Burkholderiales</taxon>
        <taxon>Alcaligenaceae</taxon>
        <taxon>Allopusillimonas</taxon>
    </lineage>
</organism>
<reference evidence="3 4" key="1">
    <citation type="submission" date="2020-07" db="EMBL/GenBank/DDBJ databases">
        <title>Taxonomic revisions and descriptions of new bacterial species based on genomic comparisons in the high-G+C-content subgroup of the family Alcaligenaceae.</title>
        <authorList>
            <person name="Szabo A."/>
            <person name="Felfoldi T."/>
        </authorList>
    </citation>
    <scope>NUCLEOTIDE SEQUENCE [LARGE SCALE GENOMIC DNA]</scope>
    <source>
        <strain evidence="3 4">DSM 25264</strain>
    </source>
</reference>
<feature type="transmembrane region" description="Helical" evidence="1">
    <location>
        <begin position="143"/>
        <end position="162"/>
    </location>
</feature>
<proteinExistence type="predicted"/>